<dbReference type="GO" id="GO:0003824">
    <property type="term" value="F:catalytic activity"/>
    <property type="evidence" value="ECO:0007669"/>
    <property type="project" value="InterPro"/>
</dbReference>
<dbReference type="Gene3D" id="3.40.50.1820">
    <property type="entry name" value="alpha/beta hydrolase"/>
    <property type="match status" value="1"/>
</dbReference>
<reference evidence="2 3" key="1">
    <citation type="submission" date="2016-10" db="EMBL/GenBank/DDBJ databases">
        <authorList>
            <person name="Varghese N."/>
            <person name="Submissions S."/>
        </authorList>
    </citation>
    <scope>NUCLEOTIDE SEQUENCE [LARGE SCALE GENOMIC DNA]</scope>
    <source>
        <strain evidence="2 3">FF3</strain>
    </source>
</reference>
<dbReference type="InterPro" id="IPR000073">
    <property type="entry name" value="AB_hydrolase_1"/>
</dbReference>
<dbReference type="GO" id="GO:0016020">
    <property type="term" value="C:membrane"/>
    <property type="evidence" value="ECO:0007669"/>
    <property type="project" value="TreeGrafter"/>
</dbReference>
<dbReference type="PRINTS" id="PR00412">
    <property type="entry name" value="EPOXHYDRLASE"/>
</dbReference>
<protein>
    <submittedName>
        <fullName evidence="2">Pimeloyl-ACP methyl ester carboxylesterase</fullName>
    </submittedName>
</protein>
<comment type="caution">
    <text evidence="2">The sequence shown here is derived from an EMBL/GenBank/DDBJ whole genome shotgun (WGS) entry which is preliminary data.</text>
</comment>
<evidence type="ECO:0000313" key="2">
    <source>
        <dbReference type="EMBL" id="SEI79341.1"/>
    </source>
</evidence>
<proteinExistence type="predicted"/>
<dbReference type="SUPFAM" id="SSF53474">
    <property type="entry name" value="alpha/beta-Hydrolases"/>
    <property type="match status" value="1"/>
</dbReference>
<dbReference type="EMBL" id="FNYY01000002">
    <property type="protein sequence ID" value="SEI79341.1"/>
    <property type="molecule type" value="Genomic_DNA"/>
</dbReference>
<dbReference type="Proteomes" id="UP000182932">
    <property type="component" value="Unassembled WGS sequence"/>
</dbReference>
<dbReference type="InterPro" id="IPR000639">
    <property type="entry name" value="Epox_hydrolase-like"/>
</dbReference>
<accession>A0A975ZLW1</accession>
<gene>
    <name evidence="2" type="ORF">SAMN04487940_10261</name>
</gene>
<dbReference type="GeneID" id="80816932"/>
<dbReference type="Pfam" id="PF00561">
    <property type="entry name" value="Abhydrolase_1"/>
    <property type="match status" value="1"/>
</dbReference>
<dbReference type="PANTHER" id="PTHR43798:SF33">
    <property type="entry name" value="HYDROLASE, PUTATIVE (AFU_ORTHOLOGUE AFUA_2G14860)-RELATED"/>
    <property type="match status" value="1"/>
</dbReference>
<dbReference type="RefSeq" id="WP_048531236.1">
    <property type="nucleotide sequence ID" value="NZ_CATLQZ010000001.1"/>
</dbReference>
<evidence type="ECO:0000313" key="3">
    <source>
        <dbReference type="Proteomes" id="UP000182932"/>
    </source>
</evidence>
<dbReference type="PANTHER" id="PTHR43798">
    <property type="entry name" value="MONOACYLGLYCEROL LIPASE"/>
    <property type="match status" value="1"/>
</dbReference>
<dbReference type="AlphaFoldDB" id="A0A975ZLW1"/>
<sequence>MQSHTARVQDIPMRWEESGSGDPVILVHGIPTCPALWRHVAPLIQKRRVLAWEMVGYGSSIPEGRDRDISVAAQAGYLAAWMEDQGIARAVVAGHDLGGGVAQILAARHPDKVSGLFLTNAICYESWPVPVVKAVAATGSILKHAPDGSVRQFMKLMFSKGHDAAEARAEALETHAPYYEAHDGAEAFVRQTQSLDNADTMAVAEDLPRLGIPARIAWGAEDEFQTLDYGERLARDLKAPLRRIEGGKHFTPEDHPQIIAEEINALIREVEAADPPAR</sequence>
<feature type="domain" description="AB hydrolase-1" evidence="1">
    <location>
        <begin position="23"/>
        <end position="256"/>
    </location>
</feature>
<dbReference type="PRINTS" id="PR00111">
    <property type="entry name" value="ABHYDROLASE"/>
</dbReference>
<evidence type="ECO:0000259" key="1">
    <source>
        <dbReference type="Pfam" id="PF00561"/>
    </source>
</evidence>
<keyword evidence="3" id="KW-1185">Reference proteome</keyword>
<dbReference type="InterPro" id="IPR050266">
    <property type="entry name" value="AB_hydrolase_sf"/>
</dbReference>
<organism evidence="2 3">
    <name type="scientific">Marinovum algicola</name>
    <dbReference type="NCBI Taxonomy" id="42444"/>
    <lineage>
        <taxon>Bacteria</taxon>
        <taxon>Pseudomonadati</taxon>
        <taxon>Pseudomonadota</taxon>
        <taxon>Alphaproteobacteria</taxon>
        <taxon>Rhodobacterales</taxon>
        <taxon>Roseobacteraceae</taxon>
        <taxon>Marinovum</taxon>
    </lineage>
</organism>
<name>A0A975ZLW1_9RHOB</name>
<dbReference type="InterPro" id="IPR029058">
    <property type="entry name" value="AB_hydrolase_fold"/>
</dbReference>